<organism evidence="1">
    <name type="scientific">Lepeophtheirus salmonis</name>
    <name type="common">Salmon louse</name>
    <name type="synonym">Caligus salmonis</name>
    <dbReference type="NCBI Taxonomy" id="72036"/>
    <lineage>
        <taxon>Eukaryota</taxon>
        <taxon>Metazoa</taxon>
        <taxon>Ecdysozoa</taxon>
        <taxon>Arthropoda</taxon>
        <taxon>Crustacea</taxon>
        <taxon>Multicrustacea</taxon>
        <taxon>Hexanauplia</taxon>
        <taxon>Copepoda</taxon>
        <taxon>Siphonostomatoida</taxon>
        <taxon>Caligidae</taxon>
        <taxon>Lepeophtheirus</taxon>
    </lineage>
</organism>
<reference evidence="1" key="1">
    <citation type="submission" date="2014-05" db="EMBL/GenBank/DDBJ databases">
        <authorList>
            <person name="Chronopoulou M."/>
        </authorList>
    </citation>
    <scope>NUCLEOTIDE SEQUENCE</scope>
    <source>
        <tissue evidence="1">Whole organism</tissue>
    </source>
</reference>
<feature type="non-terminal residue" evidence="1">
    <location>
        <position position="1"/>
    </location>
</feature>
<proteinExistence type="predicted"/>
<name>A0A0K2V331_LEPSM</name>
<accession>A0A0K2V331</accession>
<dbReference type="AlphaFoldDB" id="A0A0K2V331"/>
<dbReference type="EMBL" id="HACA01026990">
    <property type="protein sequence ID" value="CDW44351.1"/>
    <property type="molecule type" value="Transcribed_RNA"/>
</dbReference>
<sequence>QVNQASPIPGGRCEYSILYVYRLLKNGENFLQYDNGEHNLEIILIFGPGALDHLVICKDWVCD</sequence>
<evidence type="ECO:0000313" key="1">
    <source>
        <dbReference type="EMBL" id="CDW44351.1"/>
    </source>
</evidence>
<protein>
    <submittedName>
        <fullName evidence="1">Uncharacterized protein</fullName>
    </submittedName>
</protein>